<organism evidence="2">
    <name type="scientific">uncultured Thermomicrobiales bacterium</name>
    <dbReference type="NCBI Taxonomy" id="1645740"/>
    <lineage>
        <taxon>Bacteria</taxon>
        <taxon>Pseudomonadati</taxon>
        <taxon>Thermomicrobiota</taxon>
        <taxon>Thermomicrobia</taxon>
        <taxon>Thermomicrobiales</taxon>
        <taxon>environmental samples</taxon>
    </lineage>
</organism>
<dbReference type="AlphaFoldDB" id="A0A6J4VAQ5"/>
<sequence>MHSPEGCATSSPPTVTKVPERGGTAGSNEVTESHYHDANLAG</sequence>
<name>A0A6J4VAQ5_9BACT</name>
<accession>A0A6J4VAQ5</accession>
<protein>
    <submittedName>
        <fullName evidence="2">Uncharacterized protein</fullName>
    </submittedName>
</protein>
<evidence type="ECO:0000313" key="2">
    <source>
        <dbReference type="EMBL" id="CAA9570944.1"/>
    </source>
</evidence>
<reference evidence="2" key="1">
    <citation type="submission" date="2020-02" db="EMBL/GenBank/DDBJ databases">
        <authorList>
            <person name="Meier V. D."/>
        </authorList>
    </citation>
    <scope>NUCLEOTIDE SEQUENCE</scope>
    <source>
        <strain evidence="2">AVDCRST_MAG70</strain>
    </source>
</reference>
<proteinExistence type="predicted"/>
<feature type="compositionally biased region" description="Basic and acidic residues" evidence="1">
    <location>
        <begin position="31"/>
        <end position="42"/>
    </location>
</feature>
<evidence type="ECO:0000256" key="1">
    <source>
        <dbReference type="SAM" id="MobiDB-lite"/>
    </source>
</evidence>
<gene>
    <name evidence="2" type="ORF">AVDCRST_MAG70-2498</name>
</gene>
<feature type="region of interest" description="Disordered" evidence="1">
    <location>
        <begin position="1"/>
        <end position="42"/>
    </location>
</feature>
<dbReference type="EMBL" id="CADCWH010000398">
    <property type="protein sequence ID" value="CAA9570944.1"/>
    <property type="molecule type" value="Genomic_DNA"/>
</dbReference>